<evidence type="ECO:0000256" key="4">
    <source>
        <dbReference type="ARBA" id="ARBA00023125"/>
    </source>
</evidence>
<dbReference type="Gene3D" id="1.10.1740.10">
    <property type="match status" value="1"/>
</dbReference>
<evidence type="ECO:0000313" key="9">
    <source>
        <dbReference type="Proteomes" id="UP000287361"/>
    </source>
</evidence>
<dbReference type="Pfam" id="PF08281">
    <property type="entry name" value="Sigma70_r4_2"/>
    <property type="match status" value="1"/>
</dbReference>
<dbReference type="PANTHER" id="PTHR43133:SF8">
    <property type="entry name" value="RNA POLYMERASE SIGMA FACTOR HI_1459-RELATED"/>
    <property type="match status" value="1"/>
</dbReference>
<dbReference type="Pfam" id="PF04542">
    <property type="entry name" value="Sigma70_r2"/>
    <property type="match status" value="1"/>
</dbReference>
<keyword evidence="4" id="KW-0238">DNA-binding</keyword>
<evidence type="ECO:0000313" key="8">
    <source>
        <dbReference type="EMBL" id="GCB30598.1"/>
    </source>
</evidence>
<proteinExistence type="inferred from homology"/>
<dbReference type="SUPFAM" id="SSF88659">
    <property type="entry name" value="Sigma3 and sigma4 domains of RNA polymerase sigma factors"/>
    <property type="match status" value="1"/>
</dbReference>
<dbReference type="Gene3D" id="1.10.10.10">
    <property type="entry name" value="Winged helix-like DNA-binding domain superfamily/Winged helix DNA-binding domain"/>
    <property type="match status" value="1"/>
</dbReference>
<dbReference type="InterPro" id="IPR039425">
    <property type="entry name" value="RNA_pol_sigma-70-like"/>
</dbReference>
<organism evidence="8 9">
    <name type="scientific">Anaerotignum faecicola</name>
    <dbReference type="NCBI Taxonomy" id="2358141"/>
    <lineage>
        <taxon>Bacteria</taxon>
        <taxon>Bacillati</taxon>
        <taxon>Bacillota</taxon>
        <taxon>Clostridia</taxon>
        <taxon>Lachnospirales</taxon>
        <taxon>Anaerotignaceae</taxon>
        <taxon>Anaerotignum</taxon>
    </lineage>
</organism>
<evidence type="ECO:0000256" key="2">
    <source>
        <dbReference type="ARBA" id="ARBA00023015"/>
    </source>
</evidence>
<dbReference type="PANTHER" id="PTHR43133">
    <property type="entry name" value="RNA POLYMERASE ECF-TYPE SIGMA FACTO"/>
    <property type="match status" value="1"/>
</dbReference>
<evidence type="ECO:0000256" key="1">
    <source>
        <dbReference type="ARBA" id="ARBA00010641"/>
    </source>
</evidence>
<dbReference type="InterPro" id="IPR013249">
    <property type="entry name" value="RNA_pol_sigma70_r4_t2"/>
</dbReference>
<comment type="similarity">
    <text evidence="1">Belongs to the sigma-70 factor family. ECF subfamily.</text>
</comment>
<sequence length="161" mass="18921">MFQPEKDFEEYSTFVFKYLMSLCGNADLAEELTQETFYRAIRSSGKFDGSCKVSTWLCQIAKHIWYQELDKRKRRKTEPLQESGAEDGVESSYCRREQTLEVMKAVHILEENGKEVFLLRITGGFSFKEIGEICGRNENWARVTFYRAKQRIIKEVGRDEM</sequence>
<gene>
    <name evidence="8" type="ORF">KGMB03357_22590</name>
</gene>
<dbReference type="AlphaFoldDB" id="A0A401LGE9"/>
<feature type="domain" description="RNA polymerase sigma factor 70 region 4 type 2" evidence="7">
    <location>
        <begin position="101"/>
        <end position="152"/>
    </location>
</feature>
<evidence type="ECO:0000256" key="3">
    <source>
        <dbReference type="ARBA" id="ARBA00023082"/>
    </source>
</evidence>
<feature type="domain" description="RNA polymerase sigma-70 region 2" evidence="6">
    <location>
        <begin position="8"/>
        <end position="75"/>
    </location>
</feature>
<accession>A0A401LGE9</accession>
<dbReference type="GO" id="GO:0006352">
    <property type="term" value="P:DNA-templated transcription initiation"/>
    <property type="evidence" value="ECO:0007669"/>
    <property type="project" value="InterPro"/>
</dbReference>
<keyword evidence="5" id="KW-0804">Transcription</keyword>
<dbReference type="InterPro" id="IPR014284">
    <property type="entry name" value="RNA_pol_sigma-70_dom"/>
</dbReference>
<dbReference type="GO" id="GO:0003677">
    <property type="term" value="F:DNA binding"/>
    <property type="evidence" value="ECO:0007669"/>
    <property type="project" value="UniProtKB-KW"/>
</dbReference>
<dbReference type="NCBIfam" id="TIGR02937">
    <property type="entry name" value="sigma70-ECF"/>
    <property type="match status" value="1"/>
</dbReference>
<keyword evidence="2" id="KW-0805">Transcription regulation</keyword>
<dbReference type="Proteomes" id="UP000287361">
    <property type="component" value="Unassembled WGS sequence"/>
</dbReference>
<dbReference type="InterPro" id="IPR036388">
    <property type="entry name" value="WH-like_DNA-bd_sf"/>
</dbReference>
<comment type="caution">
    <text evidence="8">The sequence shown here is derived from an EMBL/GenBank/DDBJ whole genome shotgun (WGS) entry which is preliminary data.</text>
</comment>
<protein>
    <submittedName>
        <fullName evidence="8">RNA polymerase subunit sigma</fullName>
    </submittedName>
</protein>
<dbReference type="OrthoDB" id="9795666at2"/>
<dbReference type="GO" id="GO:0016987">
    <property type="term" value="F:sigma factor activity"/>
    <property type="evidence" value="ECO:0007669"/>
    <property type="project" value="UniProtKB-KW"/>
</dbReference>
<dbReference type="InterPro" id="IPR013325">
    <property type="entry name" value="RNA_pol_sigma_r2"/>
</dbReference>
<keyword evidence="3" id="KW-0731">Sigma factor</keyword>
<keyword evidence="9" id="KW-1185">Reference proteome</keyword>
<evidence type="ECO:0000259" key="6">
    <source>
        <dbReference type="Pfam" id="PF04542"/>
    </source>
</evidence>
<dbReference type="InterPro" id="IPR013324">
    <property type="entry name" value="RNA_pol_sigma_r3/r4-like"/>
</dbReference>
<evidence type="ECO:0000259" key="7">
    <source>
        <dbReference type="Pfam" id="PF08281"/>
    </source>
</evidence>
<reference evidence="8 9" key="1">
    <citation type="submission" date="2018-10" db="EMBL/GenBank/DDBJ databases">
        <title>Draft Genome Sequence of Anaerotignum sp. KCTC 15736.</title>
        <authorList>
            <person name="Choi S.H."/>
            <person name="Kim J.S."/>
            <person name="Kang S.W."/>
            <person name="Lee J.S."/>
            <person name="Park S.H."/>
        </authorList>
    </citation>
    <scope>NUCLEOTIDE SEQUENCE [LARGE SCALE GENOMIC DNA]</scope>
    <source>
        <strain evidence="8 9">KCTC 15736</strain>
    </source>
</reference>
<evidence type="ECO:0000256" key="5">
    <source>
        <dbReference type="ARBA" id="ARBA00023163"/>
    </source>
</evidence>
<dbReference type="EMBL" id="BHVZ01000014">
    <property type="protein sequence ID" value="GCB30598.1"/>
    <property type="molecule type" value="Genomic_DNA"/>
</dbReference>
<name>A0A401LGE9_9FIRM</name>
<dbReference type="InterPro" id="IPR007627">
    <property type="entry name" value="RNA_pol_sigma70_r2"/>
</dbReference>
<dbReference type="SUPFAM" id="SSF88946">
    <property type="entry name" value="Sigma2 domain of RNA polymerase sigma factors"/>
    <property type="match status" value="1"/>
</dbReference>